<feature type="compositionally biased region" description="Basic and acidic residues" evidence="1">
    <location>
        <begin position="147"/>
        <end position="172"/>
    </location>
</feature>
<keyword evidence="3" id="KW-1185">Reference proteome</keyword>
<organism evidence="2 3">
    <name type="scientific">Staurois parvus</name>
    <dbReference type="NCBI Taxonomy" id="386267"/>
    <lineage>
        <taxon>Eukaryota</taxon>
        <taxon>Metazoa</taxon>
        <taxon>Chordata</taxon>
        <taxon>Craniata</taxon>
        <taxon>Vertebrata</taxon>
        <taxon>Euteleostomi</taxon>
        <taxon>Amphibia</taxon>
        <taxon>Batrachia</taxon>
        <taxon>Anura</taxon>
        <taxon>Neobatrachia</taxon>
        <taxon>Ranoidea</taxon>
        <taxon>Ranidae</taxon>
        <taxon>Staurois</taxon>
    </lineage>
</organism>
<feature type="region of interest" description="Disordered" evidence="1">
    <location>
        <begin position="1"/>
        <end position="90"/>
    </location>
</feature>
<dbReference type="EMBL" id="CATNWA010015811">
    <property type="protein sequence ID" value="CAI9587052.1"/>
    <property type="molecule type" value="Genomic_DNA"/>
</dbReference>
<comment type="caution">
    <text evidence="2">The sequence shown here is derived from an EMBL/GenBank/DDBJ whole genome shotgun (WGS) entry which is preliminary data.</text>
</comment>
<name>A0ABN9EQQ9_9NEOB</name>
<feature type="compositionally biased region" description="Basic and acidic residues" evidence="1">
    <location>
        <begin position="21"/>
        <end position="35"/>
    </location>
</feature>
<feature type="compositionally biased region" description="Low complexity" evidence="1">
    <location>
        <begin position="70"/>
        <end position="82"/>
    </location>
</feature>
<evidence type="ECO:0000313" key="2">
    <source>
        <dbReference type="EMBL" id="CAI9587052.1"/>
    </source>
</evidence>
<evidence type="ECO:0000256" key="1">
    <source>
        <dbReference type="SAM" id="MobiDB-lite"/>
    </source>
</evidence>
<feature type="non-terminal residue" evidence="2">
    <location>
        <position position="191"/>
    </location>
</feature>
<feature type="compositionally biased region" description="Basic and acidic residues" evidence="1">
    <location>
        <begin position="181"/>
        <end position="191"/>
    </location>
</feature>
<reference evidence="2" key="1">
    <citation type="submission" date="2023-05" db="EMBL/GenBank/DDBJ databases">
        <authorList>
            <person name="Stuckert A."/>
        </authorList>
    </citation>
    <scope>NUCLEOTIDE SEQUENCE</scope>
</reference>
<sequence length="191" mass="21445">MGNKGGAKVHLDFGLSNMTEMGKKNSQEHHSRDYSRGSSPSKYQPEEHLSYLQPQTDFEDGIEYRPLPSPTRSSLRSPGPSSRTKEGHRVTFADSTISEFFAKREDISTLTKSEEDINSTKNLGFSYPDKLGMPFSFKNSYLTSTPVRKDAAGSERMRTSILDGNERIRSGDINDFGQSSETRDRIKPSHN</sequence>
<feature type="region of interest" description="Disordered" evidence="1">
    <location>
        <begin position="147"/>
        <end position="191"/>
    </location>
</feature>
<protein>
    <submittedName>
        <fullName evidence="2">Uncharacterized protein</fullName>
    </submittedName>
</protein>
<dbReference type="Proteomes" id="UP001162483">
    <property type="component" value="Unassembled WGS sequence"/>
</dbReference>
<accession>A0ABN9EQQ9</accession>
<gene>
    <name evidence="2" type="ORF">SPARVUS_LOCUS10501256</name>
</gene>
<proteinExistence type="predicted"/>
<evidence type="ECO:0000313" key="3">
    <source>
        <dbReference type="Proteomes" id="UP001162483"/>
    </source>
</evidence>